<keyword evidence="2" id="KW-1133">Transmembrane helix</keyword>
<reference evidence="3 4" key="1">
    <citation type="submission" date="2020-05" db="EMBL/GenBank/DDBJ databases">
        <title>Identification and distribution of gene clusters putatively required for synthesis of sphingolipid metabolism inhibitors in phylogenetically diverse species of the filamentous fungus Fusarium.</title>
        <authorList>
            <person name="Kim H.-S."/>
            <person name="Busman M."/>
            <person name="Brown D.W."/>
            <person name="Divon H."/>
            <person name="Uhlig S."/>
            <person name="Proctor R.H."/>
        </authorList>
    </citation>
    <scope>NUCLEOTIDE SEQUENCE [LARGE SCALE GENOMIC DNA]</scope>
    <source>
        <strain evidence="3 4">NRRL 26131</strain>
    </source>
</reference>
<evidence type="ECO:0000313" key="3">
    <source>
        <dbReference type="EMBL" id="KAF5701070.1"/>
    </source>
</evidence>
<dbReference type="AlphaFoldDB" id="A0A8H6D2N1"/>
<feature type="compositionally biased region" description="Low complexity" evidence="1">
    <location>
        <begin position="51"/>
        <end position="63"/>
    </location>
</feature>
<dbReference type="Proteomes" id="UP000532311">
    <property type="component" value="Unassembled WGS sequence"/>
</dbReference>
<accession>A0A8H6D2N1</accession>
<feature type="transmembrane region" description="Helical" evidence="2">
    <location>
        <begin position="12"/>
        <end position="30"/>
    </location>
</feature>
<name>A0A8H6D2N1_9HYPO</name>
<evidence type="ECO:0000256" key="2">
    <source>
        <dbReference type="SAM" id="Phobius"/>
    </source>
</evidence>
<sequence length="291" mass="33236">MEPTVNKKSTGFVVPPISTAFLVLLIFFLSPSTRPIIITMDNDNTMKGFTSSRSPSSSAYPSSTTLEEKKEAHHPVVKGEYQQEVLKVAQRTYPKELPPAKNTMLIHHIRVSGAYADARDEFAAISQPTDLGWSEVHCLYKYLLAFELSHPDTMTRGHLTQYGDLHYFLTAVFFNWETGKEIKPQPVLPERAFDDYAKDVGLLIRDLNPIVNKDGSLDASGRCMWGQAYLAFMVNQKTLEWQVSWVDCNGNSLKQEDVQLYDKYKNNYKEAFNATIENFDRKQNQRIMAYN</sequence>
<gene>
    <name evidence="3" type="ORF">FGLOB1_10412</name>
</gene>
<keyword evidence="2" id="KW-0472">Membrane</keyword>
<protein>
    <submittedName>
        <fullName evidence="3">Uncharacterized protein</fullName>
    </submittedName>
</protein>
<keyword evidence="4" id="KW-1185">Reference proteome</keyword>
<dbReference type="EMBL" id="JAAQPF010000501">
    <property type="protein sequence ID" value="KAF5701070.1"/>
    <property type="molecule type" value="Genomic_DNA"/>
</dbReference>
<evidence type="ECO:0000256" key="1">
    <source>
        <dbReference type="SAM" id="MobiDB-lite"/>
    </source>
</evidence>
<feature type="region of interest" description="Disordered" evidence="1">
    <location>
        <begin position="48"/>
        <end position="74"/>
    </location>
</feature>
<organism evidence="3 4">
    <name type="scientific">Fusarium globosum</name>
    <dbReference type="NCBI Taxonomy" id="78864"/>
    <lineage>
        <taxon>Eukaryota</taxon>
        <taxon>Fungi</taxon>
        <taxon>Dikarya</taxon>
        <taxon>Ascomycota</taxon>
        <taxon>Pezizomycotina</taxon>
        <taxon>Sordariomycetes</taxon>
        <taxon>Hypocreomycetidae</taxon>
        <taxon>Hypocreales</taxon>
        <taxon>Nectriaceae</taxon>
        <taxon>Fusarium</taxon>
        <taxon>Fusarium fujikuroi species complex</taxon>
    </lineage>
</organism>
<keyword evidence="2" id="KW-0812">Transmembrane</keyword>
<comment type="caution">
    <text evidence="3">The sequence shown here is derived from an EMBL/GenBank/DDBJ whole genome shotgun (WGS) entry which is preliminary data.</text>
</comment>
<evidence type="ECO:0000313" key="4">
    <source>
        <dbReference type="Proteomes" id="UP000532311"/>
    </source>
</evidence>
<proteinExistence type="predicted"/>